<dbReference type="AlphaFoldDB" id="A0A4R2QZ24"/>
<protein>
    <submittedName>
        <fullName evidence="2">Uncharacterized protein</fullName>
    </submittedName>
</protein>
<feature type="transmembrane region" description="Helical" evidence="1">
    <location>
        <begin position="12"/>
        <end position="30"/>
    </location>
</feature>
<comment type="caution">
    <text evidence="2">The sequence shown here is derived from an EMBL/GenBank/DDBJ whole genome shotgun (WGS) entry which is preliminary data.</text>
</comment>
<reference evidence="2 3" key="1">
    <citation type="submission" date="2019-03" db="EMBL/GenBank/DDBJ databases">
        <title>Genomic Encyclopedia of Type Strains, Phase IV (KMG-IV): sequencing the most valuable type-strain genomes for metagenomic binning, comparative biology and taxonomic classification.</title>
        <authorList>
            <person name="Goeker M."/>
        </authorList>
    </citation>
    <scope>NUCLEOTIDE SEQUENCE [LARGE SCALE GENOMIC DNA]</scope>
    <source>
        <strain evidence="2 3">DSM 45765</strain>
    </source>
</reference>
<proteinExistence type="predicted"/>
<gene>
    <name evidence="2" type="ORF">EV191_102147</name>
</gene>
<evidence type="ECO:0000313" key="3">
    <source>
        <dbReference type="Proteomes" id="UP000294911"/>
    </source>
</evidence>
<keyword evidence="1" id="KW-0472">Membrane</keyword>
<keyword evidence="1" id="KW-1133">Transmembrane helix</keyword>
<evidence type="ECO:0000313" key="2">
    <source>
        <dbReference type="EMBL" id="TCP54937.1"/>
    </source>
</evidence>
<keyword evidence="1" id="KW-0812">Transmembrane</keyword>
<name>A0A4R2QZ24_9PSEU</name>
<sequence length="54" mass="5952">MHPLQPAVDQTIVIICVAIAVAVVVALRDANDQLDQILLEELTDRNESEDQIDP</sequence>
<dbReference type="EMBL" id="SLXQ01000002">
    <property type="protein sequence ID" value="TCP54937.1"/>
    <property type="molecule type" value="Genomic_DNA"/>
</dbReference>
<organism evidence="2 3">
    <name type="scientific">Tamaricihabitans halophyticus</name>
    <dbReference type="NCBI Taxonomy" id="1262583"/>
    <lineage>
        <taxon>Bacteria</taxon>
        <taxon>Bacillati</taxon>
        <taxon>Actinomycetota</taxon>
        <taxon>Actinomycetes</taxon>
        <taxon>Pseudonocardiales</taxon>
        <taxon>Pseudonocardiaceae</taxon>
        <taxon>Tamaricihabitans</taxon>
    </lineage>
</organism>
<dbReference type="Proteomes" id="UP000294911">
    <property type="component" value="Unassembled WGS sequence"/>
</dbReference>
<keyword evidence="3" id="KW-1185">Reference proteome</keyword>
<accession>A0A4R2QZ24</accession>
<evidence type="ECO:0000256" key="1">
    <source>
        <dbReference type="SAM" id="Phobius"/>
    </source>
</evidence>